<name>A0A1V4KPE2_PATFA</name>
<dbReference type="AlphaFoldDB" id="A0A1V4KPE2"/>
<feature type="compositionally biased region" description="Basic and acidic residues" evidence="1">
    <location>
        <begin position="21"/>
        <end position="38"/>
    </location>
</feature>
<reference evidence="2 3" key="1">
    <citation type="submission" date="2016-02" db="EMBL/GenBank/DDBJ databases">
        <title>Band-tailed pigeon sequencing and assembly.</title>
        <authorList>
            <person name="Soares A.E."/>
            <person name="Novak B.J."/>
            <person name="Rice E.S."/>
            <person name="O'Connell B."/>
            <person name="Chang D."/>
            <person name="Weber S."/>
            <person name="Shapiro B."/>
        </authorList>
    </citation>
    <scope>NUCLEOTIDE SEQUENCE [LARGE SCALE GENOMIC DNA]</scope>
    <source>
        <strain evidence="2">BTP2013</strain>
        <tissue evidence="2">Blood</tissue>
    </source>
</reference>
<gene>
    <name evidence="2" type="ORF">AV530_011428</name>
</gene>
<accession>A0A1V4KPE2</accession>
<comment type="caution">
    <text evidence="2">The sequence shown here is derived from an EMBL/GenBank/DDBJ whole genome shotgun (WGS) entry which is preliminary data.</text>
</comment>
<sequence length="78" mass="9171">MLPTKRTGFEKHCHRQVMPRRNQEQGEAPHKHLEKQKRCPEIPTRIGVCLSTWGRRGLKTSRSSVRDFNTKLSHPRRA</sequence>
<protein>
    <submittedName>
        <fullName evidence="2">Uncharacterized protein</fullName>
    </submittedName>
</protein>
<keyword evidence="3" id="KW-1185">Reference proteome</keyword>
<proteinExistence type="predicted"/>
<feature type="region of interest" description="Disordered" evidence="1">
    <location>
        <begin position="1"/>
        <end position="38"/>
    </location>
</feature>
<organism evidence="2 3">
    <name type="scientific">Patagioenas fasciata monilis</name>
    <dbReference type="NCBI Taxonomy" id="372326"/>
    <lineage>
        <taxon>Eukaryota</taxon>
        <taxon>Metazoa</taxon>
        <taxon>Chordata</taxon>
        <taxon>Craniata</taxon>
        <taxon>Vertebrata</taxon>
        <taxon>Euteleostomi</taxon>
        <taxon>Archelosauria</taxon>
        <taxon>Archosauria</taxon>
        <taxon>Dinosauria</taxon>
        <taxon>Saurischia</taxon>
        <taxon>Theropoda</taxon>
        <taxon>Coelurosauria</taxon>
        <taxon>Aves</taxon>
        <taxon>Neognathae</taxon>
        <taxon>Neoaves</taxon>
        <taxon>Columbimorphae</taxon>
        <taxon>Columbiformes</taxon>
        <taxon>Columbidae</taxon>
        <taxon>Patagioenas</taxon>
    </lineage>
</organism>
<evidence type="ECO:0000256" key="1">
    <source>
        <dbReference type="SAM" id="MobiDB-lite"/>
    </source>
</evidence>
<dbReference type="Proteomes" id="UP000190648">
    <property type="component" value="Unassembled WGS sequence"/>
</dbReference>
<dbReference type="EMBL" id="LSYS01002427">
    <property type="protein sequence ID" value="OPJ86285.1"/>
    <property type="molecule type" value="Genomic_DNA"/>
</dbReference>
<evidence type="ECO:0000313" key="2">
    <source>
        <dbReference type="EMBL" id="OPJ86285.1"/>
    </source>
</evidence>
<evidence type="ECO:0000313" key="3">
    <source>
        <dbReference type="Proteomes" id="UP000190648"/>
    </source>
</evidence>